<accession>A0A5C6S5Q0</accession>
<evidence type="ECO:0008006" key="3">
    <source>
        <dbReference type="Google" id="ProtNLM"/>
    </source>
</evidence>
<proteinExistence type="predicted"/>
<reference evidence="1 2" key="1">
    <citation type="submission" date="2019-08" db="EMBL/GenBank/DDBJ databases">
        <title>Genome of Phaeodactylibacter luteus.</title>
        <authorList>
            <person name="Bowman J.P."/>
        </authorList>
    </citation>
    <scope>NUCLEOTIDE SEQUENCE [LARGE SCALE GENOMIC DNA]</scope>
    <source>
        <strain evidence="1 2">KCTC 42180</strain>
    </source>
</reference>
<comment type="caution">
    <text evidence="1">The sequence shown here is derived from an EMBL/GenBank/DDBJ whole genome shotgun (WGS) entry which is preliminary data.</text>
</comment>
<evidence type="ECO:0000313" key="1">
    <source>
        <dbReference type="EMBL" id="TXB68943.1"/>
    </source>
</evidence>
<gene>
    <name evidence="1" type="ORF">FRY97_02420</name>
</gene>
<dbReference type="EMBL" id="VOOR01000003">
    <property type="protein sequence ID" value="TXB68943.1"/>
    <property type="molecule type" value="Genomic_DNA"/>
</dbReference>
<dbReference type="Proteomes" id="UP000321580">
    <property type="component" value="Unassembled WGS sequence"/>
</dbReference>
<evidence type="ECO:0000313" key="2">
    <source>
        <dbReference type="Proteomes" id="UP000321580"/>
    </source>
</evidence>
<name>A0A5C6S5Q0_9BACT</name>
<keyword evidence="2" id="KW-1185">Reference proteome</keyword>
<dbReference type="RefSeq" id="WP_147165830.1">
    <property type="nucleotide sequence ID" value="NZ_VOOR01000003.1"/>
</dbReference>
<dbReference type="AlphaFoldDB" id="A0A5C6S5Q0"/>
<sequence>MHQHKLLQALAQFDRREMSRFREFTHSPYHNKHEGVKRLSAHLSSIYPDFSPARCSREALWAVLFPGKEHDQPKLALLFTYTWRLALAFLELEQLRQSEGTCSGLRLQALRHRGLWGIFEKELAQAKRSLLAEEAAGEGQLWQKYALAAEADHLFSAHAIGISANSLPEKQQHLNHAFATAKLKDSCEAIIRGRLLNTAHQDFFEPLAVQYARSCPPGKLPALTKAYLSLYEMIRQSTNEQYAAAFRVVQEEQAGIEEQELKRIYNYLQNFCIQKINAGDGAFLQEIFRLYKAQLEMGLLLENGLLSEWHYKNIVTTAIRLGELSWCRSFLPQYAPLLPDSVRGNAYRFNLAAYHYAAGEYGKALALLAQVEYSDLRYSLGAKALMLRTYYDLGAFEPLLSLVDSFKQYLVRNQLMADSRRQGYYNLFKLTRRAAVLKYQGEFLTAERYRRDLKRLMEDFERTPTIFNRSWLAEKIDQLRPDS</sequence>
<dbReference type="OrthoDB" id="1490979at2"/>
<organism evidence="1 2">
    <name type="scientific">Phaeodactylibacter luteus</name>
    <dbReference type="NCBI Taxonomy" id="1564516"/>
    <lineage>
        <taxon>Bacteria</taxon>
        <taxon>Pseudomonadati</taxon>
        <taxon>Bacteroidota</taxon>
        <taxon>Saprospiria</taxon>
        <taxon>Saprospirales</taxon>
        <taxon>Haliscomenobacteraceae</taxon>
        <taxon>Phaeodactylibacter</taxon>
    </lineage>
</organism>
<protein>
    <recommendedName>
        <fullName evidence="3">Tetratricopeptide repeat protein</fullName>
    </recommendedName>
</protein>